<dbReference type="EMBL" id="ML996250">
    <property type="protein sequence ID" value="KAF2729270.1"/>
    <property type="molecule type" value="Genomic_DNA"/>
</dbReference>
<comment type="caution">
    <text evidence="3">The sequence shown here is derived from an EMBL/GenBank/DDBJ whole genome shotgun (WGS) entry which is preliminary data.</text>
</comment>
<organism evidence="3 4">
    <name type="scientific">Polyplosphaeria fusca</name>
    <dbReference type="NCBI Taxonomy" id="682080"/>
    <lineage>
        <taxon>Eukaryota</taxon>
        <taxon>Fungi</taxon>
        <taxon>Dikarya</taxon>
        <taxon>Ascomycota</taxon>
        <taxon>Pezizomycotina</taxon>
        <taxon>Dothideomycetes</taxon>
        <taxon>Pleosporomycetidae</taxon>
        <taxon>Pleosporales</taxon>
        <taxon>Tetraplosphaeriaceae</taxon>
        <taxon>Polyplosphaeria</taxon>
    </lineage>
</organism>
<protein>
    <submittedName>
        <fullName evidence="3">Uncharacterized protein</fullName>
    </submittedName>
</protein>
<keyword evidence="4" id="KW-1185">Reference proteome</keyword>
<name>A0A9P4UYJ1_9PLEO</name>
<evidence type="ECO:0000256" key="1">
    <source>
        <dbReference type="SAM" id="Coils"/>
    </source>
</evidence>
<gene>
    <name evidence="3" type="ORF">EJ04DRAFT_589314</name>
</gene>
<feature type="region of interest" description="Disordered" evidence="2">
    <location>
        <begin position="20"/>
        <end position="101"/>
    </location>
</feature>
<proteinExistence type="predicted"/>
<evidence type="ECO:0000313" key="4">
    <source>
        <dbReference type="Proteomes" id="UP000799444"/>
    </source>
</evidence>
<sequence length="395" mass="45270">MVDKFDKAIMFERTKTMHVQPKKHYGPTRPGFGDALSTVPEQEDSPETKDTAAMHIARGLIPSQASTRPRQARPYSRSHQLRVRQQHLSNRTTEKNEQLDPVDGLLDPKHDSKSIPDLPYQLPNVPIEKYMTEETLSKVQIAMKADSCSAALWTLNEKMKNYDNQIPYLPTEAVCKNAQMIPILFVLHGQLSKEKHIAVAAEKINNAEFQQQLDAANQDRFTLNHQVSVGATDIIALNERILNIIDYAEASLVEKDKESTQLMESLHEQTERLRILNDQLETAFATIRVEKCNQEKIEDLKYRLKTTQKSYEDLKADRGITLHDQIRELVKTSVPVLSTATRKYLEHQQEKNTVEAKEKTETEVDSLDGTSGLVDIKKIPEVELFRQRIAQKYWK</sequence>
<keyword evidence="1" id="KW-0175">Coiled coil</keyword>
<dbReference type="Proteomes" id="UP000799444">
    <property type="component" value="Unassembled WGS sequence"/>
</dbReference>
<evidence type="ECO:0000313" key="3">
    <source>
        <dbReference type="EMBL" id="KAF2729270.1"/>
    </source>
</evidence>
<dbReference type="AlphaFoldDB" id="A0A9P4UYJ1"/>
<feature type="coiled-coil region" evidence="1">
    <location>
        <begin position="263"/>
        <end position="357"/>
    </location>
</feature>
<evidence type="ECO:0000256" key="2">
    <source>
        <dbReference type="SAM" id="MobiDB-lite"/>
    </source>
</evidence>
<reference evidence="3" key="1">
    <citation type="journal article" date="2020" name="Stud. Mycol.">
        <title>101 Dothideomycetes genomes: a test case for predicting lifestyles and emergence of pathogens.</title>
        <authorList>
            <person name="Haridas S."/>
            <person name="Albert R."/>
            <person name="Binder M."/>
            <person name="Bloem J."/>
            <person name="Labutti K."/>
            <person name="Salamov A."/>
            <person name="Andreopoulos B."/>
            <person name="Baker S."/>
            <person name="Barry K."/>
            <person name="Bills G."/>
            <person name="Bluhm B."/>
            <person name="Cannon C."/>
            <person name="Castanera R."/>
            <person name="Culley D."/>
            <person name="Daum C."/>
            <person name="Ezra D."/>
            <person name="Gonzalez J."/>
            <person name="Henrissat B."/>
            <person name="Kuo A."/>
            <person name="Liang C."/>
            <person name="Lipzen A."/>
            <person name="Lutzoni F."/>
            <person name="Magnuson J."/>
            <person name="Mondo S."/>
            <person name="Nolan M."/>
            <person name="Ohm R."/>
            <person name="Pangilinan J."/>
            <person name="Park H.-J."/>
            <person name="Ramirez L."/>
            <person name="Alfaro M."/>
            <person name="Sun H."/>
            <person name="Tritt A."/>
            <person name="Yoshinaga Y."/>
            <person name="Zwiers L.-H."/>
            <person name="Turgeon B."/>
            <person name="Goodwin S."/>
            <person name="Spatafora J."/>
            <person name="Crous P."/>
            <person name="Grigoriev I."/>
        </authorList>
    </citation>
    <scope>NUCLEOTIDE SEQUENCE</scope>
    <source>
        <strain evidence="3">CBS 125425</strain>
    </source>
</reference>
<accession>A0A9P4UYJ1</accession>